<protein>
    <submittedName>
        <fullName evidence="10">Cytochrome P450</fullName>
    </submittedName>
</protein>
<keyword evidence="4 8" id="KW-0479">Metal-binding</keyword>
<evidence type="ECO:0000256" key="2">
    <source>
        <dbReference type="ARBA" id="ARBA00010617"/>
    </source>
</evidence>
<accession>A0A9P9GRZ2</accession>
<dbReference type="GO" id="GO:0004497">
    <property type="term" value="F:monooxygenase activity"/>
    <property type="evidence" value="ECO:0007669"/>
    <property type="project" value="UniProtKB-KW"/>
</dbReference>
<proteinExistence type="inferred from homology"/>
<dbReference type="Proteomes" id="UP000720189">
    <property type="component" value="Unassembled WGS sequence"/>
</dbReference>
<keyword evidence="9" id="KW-0812">Transmembrane</keyword>
<dbReference type="EMBL" id="JAGMUX010000012">
    <property type="protein sequence ID" value="KAH7243635.1"/>
    <property type="molecule type" value="Genomic_DNA"/>
</dbReference>
<comment type="cofactor">
    <cofactor evidence="1 8">
        <name>heme</name>
        <dbReference type="ChEBI" id="CHEBI:30413"/>
    </cofactor>
</comment>
<comment type="similarity">
    <text evidence="2">Belongs to the cytochrome P450 family.</text>
</comment>
<gene>
    <name evidence="10" type="ORF">BKA55DRAFT_619701</name>
</gene>
<evidence type="ECO:0000256" key="1">
    <source>
        <dbReference type="ARBA" id="ARBA00001971"/>
    </source>
</evidence>
<comment type="caution">
    <text evidence="10">The sequence shown here is derived from an EMBL/GenBank/DDBJ whole genome shotgun (WGS) entry which is preliminary data.</text>
</comment>
<keyword evidence="9" id="KW-1133">Transmembrane helix</keyword>
<evidence type="ECO:0000256" key="8">
    <source>
        <dbReference type="PIRSR" id="PIRSR602401-1"/>
    </source>
</evidence>
<sequence length="520" mass="59217">MASPFSEVGLTWLPYFIVALFTWFLLSSVFSWYRLRHIPGPFFGRFSYLWLAYITITGTQHDHLVNLNRKYGPIVRVGPNEVLVDDPGLIRKVSSTRNTYTKGNWYHGGKFNPYHDPMFQITDPVQHDRVKAKLSPAYSGRDAPNLEAAVNKQVENLIELIKDKYVSTQGDYRPIEGTKITRLFALDVISNLSLGQEFGYLKADSDFHGIAKALNEHVMVMTLATDIPWLRNLIFSPLFLKLFGPTEKDTKGIGPLMKVANTIVRERYAPEADEHHDMLGSFKRHGLTLEECQAEALFMFLAGSETTATVIRVILLYIVASPHIYQRLRQEITEAISEGRASNPITDIESRQLPYLQVCYTARFHINMLTLAEQAVIYEGIRIRPATTGMFFKDVPAGGETMHGKYIPAGTSIGINASSLLRSEVLFGPDPQVFRPERYLEVDKETSAQMKRDVEIVFGYGRWMCAGKPIAFMELNKVIFELLRVFDFQLVEPEVAMRSESYMVFHDENLILRVTEAEHK</sequence>
<dbReference type="Gene3D" id="1.10.630.10">
    <property type="entry name" value="Cytochrome P450"/>
    <property type="match status" value="1"/>
</dbReference>
<dbReference type="CDD" id="cd11060">
    <property type="entry name" value="CYP57A1-like"/>
    <property type="match status" value="1"/>
</dbReference>
<dbReference type="PANTHER" id="PTHR24305">
    <property type="entry name" value="CYTOCHROME P450"/>
    <property type="match status" value="1"/>
</dbReference>
<keyword evidence="3 8" id="KW-0349">Heme</keyword>
<evidence type="ECO:0000313" key="11">
    <source>
        <dbReference type="Proteomes" id="UP000720189"/>
    </source>
</evidence>
<evidence type="ECO:0000256" key="9">
    <source>
        <dbReference type="SAM" id="Phobius"/>
    </source>
</evidence>
<dbReference type="PRINTS" id="PR00385">
    <property type="entry name" value="P450"/>
</dbReference>
<feature type="transmembrane region" description="Helical" evidence="9">
    <location>
        <begin position="12"/>
        <end position="33"/>
    </location>
</feature>
<dbReference type="AlphaFoldDB" id="A0A9P9GRZ2"/>
<evidence type="ECO:0000256" key="7">
    <source>
        <dbReference type="ARBA" id="ARBA00023033"/>
    </source>
</evidence>
<reference evidence="10" key="1">
    <citation type="journal article" date="2021" name="Nat. Commun.">
        <title>Genetic determinants of endophytism in the Arabidopsis root mycobiome.</title>
        <authorList>
            <person name="Mesny F."/>
            <person name="Miyauchi S."/>
            <person name="Thiergart T."/>
            <person name="Pickel B."/>
            <person name="Atanasova L."/>
            <person name="Karlsson M."/>
            <person name="Huettel B."/>
            <person name="Barry K.W."/>
            <person name="Haridas S."/>
            <person name="Chen C."/>
            <person name="Bauer D."/>
            <person name="Andreopoulos W."/>
            <person name="Pangilinan J."/>
            <person name="LaButti K."/>
            <person name="Riley R."/>
            <person name="Lipzen A."/>
            <person name="Clum A."/>
            <person name="Drula E."/>
            <person name="Henrissat B."/>
            <person name="Kohler A."/>
            <person name="Grigoriev I.V."/>
            <person name="Martin F.M."/>
            <person name="Hacquard S."/>
        </authorList>
    </citation>
    <scope>NUCLEOTIDE SEQUENCE</scope>
    <source>
        <strain evidence="10">MPI-CAGE-AT-0023</strain>
    </source>
</reference>
<keyword evidence="11" id="KW-1185">Reference proteome</keyword>
<evidence type="ECO:0000256" key="5">
    <source>
        <dbReference type="ARBA" id="ARBA00023002"/>
    </source>
</evidence>
<feature type="binding site" description="axial binding residue" evidence="8">
    <location>
        <position position="465"/>
    </location>
    <ligand>
        <name>heme</name>
        <dbReference type="ChEBI" id="CHEBI:30413"/>
    </ligand>
    <ligandPart>
        <name>Fe</name>
        <dbReference type="ChEBI" id="CHEBI:18248"/>
    </ligandPart>
</feature>
<dbReference type="GeneID" id="70226705"/>
<dbReference type="GO" id="GO:0005506">
    <property type="term" value="F:iron ion binding"/>
    <property type="evidence" value="ECO:0007669"/>
    <property type="project" value="InterPro"/>
</dbReference>
<keyword evidence="6 8" id="KW-0408">Iron</keyword>
<evidence type="ECO:0000313" key="10">
    <source>
        <dbReference type="EMBL" id="KAH7243635.1"/>
    </source>
</evidence>
<dbReference type="InterPro" id="IPR001128">
    <property type="entry name" value="Cyt_P450"/>
</dbReference>
<dbReference type="InterPro" id="IPR002401">
    <property type="entry name" value="Cyt_P450_E_grp-I"/>
</dbReference>
<keyword evidence="7" id="KW-0503">Monooxygenase</keyword>
<dbReference type="InterPro" id="IPR036396">
    <property type="entry name" value="Cyt_P450_sf"/>
</dbReference>
<evidence type="ECO:0000256" key="4">
    <source>
        <dbReference type="ARBA" id="ARBA00022723"/>
    </source>
</evidence>
<evidence type="ECO:0000256" key="3">
    <source>
        <dbReference type="ARBA" id="ARBA00022617"/>
    </source>
</evidence>
<dbReference type="PANTHER" id="PTHR24305:SF77">
    <property type="entry name" value="CYTOCHROME P450 MONOOXYGENASE"/>
    <property type="match status" value="1"/>
</dbReference>
<evidence type="ECO:0000256" key="6">
    <source>
        <dbReference type="ARBA" id="ARBA00023004"/>
    </source>
</evidence>
<dbReference type="GO" id="GO:0020037">
    <property type="term" value="F:heme binding"/>
    <property type="evidence" value="ECO:0007669"/>
    <property type="project" value="InterPro"/>
</dbReference>
<dbReference type="InterPro" id="IPR050121">
    <property type="entry name" value="Cytochrome_P450_monoxygenase"/>
</dbReference>
<dbReference type="SUPFAM" id="SSF48264">
    <property type="entry name" value="Cytochrome P450"/>
    <property type="match status" value="1"/>
</dbReference>
<dbReference type="Pfam" id="PF00067">
    <property type="entry name" value="p450"/>
    <property type="match status" value="1"/>
</dbReference>
<keyword evidence="9" id="KW-0472">Membrane</keyword>
<keyword evidence="5" id="KW-0560">Oxidoreductase</keyword>
<dbReference type="PRINTS" id="PR00463">
    <property type="entry name" value="EP450I"/>
</dbReference>
<dbReference type="GO" id="GO:0016705">
    <property type="term" value="F:oxidoreductase activity, acting on paired donors, with incorporation or reduction of molecular oxygen"/>
    <property type="evidence" value="ECO:0007669"/>
    <property type="project" value="InterPro"/>
</dbReference>
<dbReference type="RefSeq" id="XP_046047128.1">
    <property type="nucleotide sequence ID" value="XM_046196751.1"/>
</dbReference>
<dbReference type="OrthoDB" id="3934656at2759"/>
<name>A0A9P9GRZ2_FUSRE</name>
<organism evidence="10 11">
    <name type="scientific">Fusarium redolens</name>
    <dbReference type="NCBI Taxonomy" id="48865"/>
    <lineage>
        <taxon>Eukaryota</taxon>
        <taxon>Fungi</taxon>
        <taxon>Dikarya</taxon>
        <taxon>Ascomycota</taxon>
        <taxon>Pezizomycotina</taxon>
        <taxon>Sordariomycetes</taxon>
        <taxon>Hypocreomycetidae</taxon>
        <taxon>Hypocreales</taxon>
        <taxon>Nectriaceae</taxon>
        <taxon>Fusarium</taxon>
        <taxon>Fusarium redolens species complex</taxon>
    </lineage>
</organism>